<evidence type="ECO:0000256" key="4">
    <source>
        <dbReference type="ARBA" id="ARBA00022692"/>
    </source>
</evidence>
<evidence type="ECO:0000256" key="5">
    <source>
        <dbReference type="ARBA" id="ARBA00022989"/>
    </source>
</evidence>
<dbReference type="PANTHER" id="PTHR43266:SF2">
    <property type="entry name" value="MAJOR FACILITATOR SUPERFAMILY (MFS) PROFILE DOMAIN-CONTAINING PROTEIN"/>
    <property type="match status" value="1"/>
</dbReference>
<dbReference type="InterPro" id="IPR011701">
    <property type="entry name" value="MFS"/>
</dbReference>
<evidence type="ECO:0000256" key="2">
    <source>
        <dbReference type="ARBA" id="ARBA00022448"/>
    </source>
</evidence>
<reference evidence="8 9" key="1">
    <citation type="journal article" date="2020" name="Biotechnol. Biofuels">
        <title>New insights from the biogas microbiome by comprehensive genome-resolved metagenomics of nearly 1600 species originating from multiple anaerobic digesters.</title>
        <authorList>
            <person name="Campanaro S."/>
            <person name="Treu L."/>
            <person name="Rodriguez-R L.M."/>
            <person name="Kovalovszki A."/>
            <person name="Ziels R.M."/>
            <person name="Maus I."/>
            <person name="Zhu X."/>
            <person name="Kougias P.G."/>
            <person name="Basile A."/>
            <person name="Luo G."/>
            <person name="Schluter A."/>
            <person name="Konstantinidis K.T."/>
            <person name="Angelidaki I."/>
        </authorList>
    </citation>
    <scope>NUCLEOTIDE SEQUENCE [LARGE SCALE GENOMIC DNA]</scope>
    <source>
        <strain evidence="8">AS04akNAM_66</strain>
    </source>
</reference>
<evidence type="ECO:0000256" key="3">
    <source>
        <dbReference type="ARBA" id="ARBA00022475"/>
    </source>
</evidence>
<feature type="transmembrane region" description="Helical" evidence="7">
    <location>
        <begin position="382"/>
        <end position="403"/>
    </location>
</feature>
<dbReference type="SUPFAM" id="SSF103473">
    <property type="entry name" value="MFS general substrate transporter"/>
    <property type="match status" value="1"/>
</dbReference>
<dbReference type="Pfam" id="PF07690">
    <property type="entry name" value="MFS_1"/>
    <property type="match status" value="1"/>
</dbReference>
<keyword evidence="5 7" id="KW-1133">Transmembrane helix</keyword>
<dbReference type="Gene3D" id="1.20.1250.20">
    <property type="entry name" value="MFS general substrate transporter like domains"/>
    <property type="match status" value="1"/>
</dbReference>
<dbReference type="AlphaFoldDB" id="A0A7V6PDU7"/>
<evidence type="ECO:0000256" key="6">
    <source>
        <dbReference type="ARBA" id="ARBA00023136"/>
    </source>
</evidence>
<dbReference type="InterPro" id="IPR036259">
    <property type="entry name" value="MFS_trans_sf"/>
</dbReference>
<evidence type="ECO:0000313" key="9">
    <source>
        <dbReference type="Proteomes" id="UP000551563"/>
    </source>
</evidence>
<feature type="transmembrane region" description="Helical" evidence="7">
    <location>
        <begin position="49"/>
        <end position="73"/>
    </location>
</feature>
<dbReference type="PANTHER" id="PTHR43266">
    <property type="entry name" value="MACROLIDE-EFFLUX PROTEIN"/>
    <property type="match status" value="1"/>
</dbReference>
<keyword evidence="2" id="KW-0813">Transport</keyword>
<feature type="transmembrane region" description="Helical" evidence="7">
    <location>
        <begin position="347"/>
        <end position="370"/>
    </location>
</feature>
<name>A0A7V6PDU7_9HYPH</name>
<dbReference type="GO" id="GO:0022857">
    <property type="term" value="F:transmembrane transporter activity"/>
    <property type="evidence" value="ECO:0007669"/>
    <property type="project" value="InterPro"/>
</dbReference>
<feature type="transmembrane region" description="Helical" evidence="7">
    <location>
        <begin position="262"/>
        <end position="283"/>
    </location>
</feature>
<comment type="caution">
    <text evidence="8">The sequence shown here is derived from an EMBL/GenBank/DDBJ whole genome shotgun (WGS) entry which is preliminary data.</text>
</comment>
<keyword evidence="6 7" id="KW-0472">Membrane</keyword>
<evidence type="ECO:0000313" key="8">
    <source>
        <dbReference type="EMBL" id="HHV69167.1"/>
    </source>
</evidence>
<proteinExistence type="predicted"/>
<dbReference type="GO" id="GO:0005886">
    <property type="term" value="C:plasma membrane"/>
    <property type="evidence" value="ECO:0007669"/>
    <property type="project" value="UniProtKB-SubCell"/>
</dbReference>
<feature type="transmembrane region" description="Helical" evidence="7">
    <location>
        <begin position="172"/>
        <end position="190"/>
    </location>
</feature>
<accession>A0A7V6PDU7</accession>
<keyword evidence="4 7" id="KW-0812">Transmembrane</keyword>
<comment type="subcellular location">
    <subcellularLocation>
        <location evidence="1">Cell membrane</location>
        <topology evidence="1">Multi-pass membrane protein</topology>
    </subcellularLocation>
</comment>
<feature type="transmembrane region" description="Helical" evidence="7">
    <location>
        <begin position="228"/>
        <end position="250"/>
    </location>
</feature>
<keyword evidence="3" id="KW-1003">Cell membrane</keyword>
<dbReference type="EMBL" id="DUMN01000455">
    <property type="protein sequence ID" value="HHV69167.1"/>
    <property type="molecule type" value="Genomic_DNA"/>
</dbReference>
<evidence type="ECO:0000256" key="7">
    <source>
        <dbReference type="SAM" id="Phobius"/>
    </source>
</evidence>
<protein>
    <submittedName>
        <fullName evidence="8">MFS transporter</fullName>
    </submittedName>
</protein>
<feature type="transmembrane region" description="Helical" evidence="7">
    <location>
        <begin position="93"/>
        <end position="117"/>
    </location>
</feature>
<sequence>MKKLEFVLGSRSDRAVMVHFFTAMLASNIGRNAYFVCIIWYALTLANSTRIISILLFVSTLSQFLVSGASGYIADVADRRFIVVSMDAARVAIVALTGYAIIAEMGMSVLFFSVALYSMADRGYLTAMQAMIPDLPSNAVTANSASYLMMQFGTFLGAGLAGFLLNFLSYGVALSLISSTFVLSGALLATKRNRSLDKDRIEAASNGRRKYFLSVEQLIKYKLFLPTLIYSFSFGVGILINALLAVYVLNEMNGDAVMFSKFEAAWAVGGVLTCLVLAVGWGSTLLKLGQPGYLLLSGSALPLLWILPLPILVAIVLVVLGVMYNLSRISLDVRVQHCVSTTSIGRARGAINSIATGFGLLVYVLVGIVGDAFLPSHILAGYGLWAIVAVGILKFSAGCRPVYPRSGKD</sequence>
<feature type="transmembrane region" description="Helical" evidence="7">
    <location>
        <begin position="20"/>
        <end position="43"/>
    </location>
</feature>
<gene>
    <name evidence="8" type="ORF">GXX48_16175</name>
</gene>
<feature type="transmembrane region" description="Helical" evidence="7">
    <location>
        <begin position="145"/>
        <end position="165"/>
    </location>
</feature>
<feature type="transmembrane region" description="Helical" evidence="7">
    <location>
        <begin position="303"/>
        <end position="326"/>
    </location>
</feature>
<dbReference type="Proteomes" id="UP000551563">
    <property type="component" value="Unassembled WGS sequence"/>
</dbReference>
<organism evidence="8 9">
    <name type="scientific">Brucella intermedia</name>
    <dbReference type="NCBI Taxonomy" id="94625"/>
    <lineage>
        <taxon>Bacteria</taxon>
        <taxon>Pseudomonadati</taxon>
        <taxon>Pseudomonadota</taxon>
        <taxon>Alphaproteobacteria</taxon>
        <taxon>Hyphomicrobiales</taxon>
        <taxon>Brucellaceae</taxon>
        <taxon>Brucella/Ochrobactrum group</taxon>
        <taxon>Brucella</taxon>
    </lineage>
</organism>
<evidence type="ECO:0000256" key="1">
    <source>
        <dbReference type="ARBA" id="ARBA00004651"/>
    </source>
</evidence>